<dbReference type="OrthoDB" id="6065668at2759"/>
<evidence type="ECO:0000313" key="1">
    <source>
        <dbReference type="EnsemblMetazoa" id="G22771.3:cds"/>
    </source>
</evidence>
<organism evidence="1 2">
    <name type="scientific">Magallana gigas</name>
    <name type="common">Pacific oyster</name>
    <name type="synonym">Crassostrea gigas</name>
    <dbReference type="NCBI Taxonomy" id="29159"/>
    <lineage>
        <taxon>Eukaryota</taxon>
        <taxon>Metazoa</taxon>
        <taxon>Spiralia</taxon>
        <taxon>Lophotrochozoa</taxon>
        <taxon>Mollusca</taxon>
        <taxon>Bivalvia</taxon>
        <taxon>Autobranchia</taxon>
        <taxon>Pteriomorphia</taxon>
        <taxon>Ostreida</taxon>
        <taxon>Ostreoidea</taxon>
        <taxon>Ostreidae</taxon>
        <taxon>Magallana</taxon>
    </lineage>
</organism>
<dbReference type="OMA" id="PTHDYSI"/>
<accession>A0A8W8KA82</accession>
<evidence type="ECO:0000313" key="2">
    <source>
        <dbReference type="Proteomes" id="UP000005408"/>
    </source>
</evidence>
<dbReference type="AlphaFoldDB" id="A0A8W8KA82"/>
<protein>
    <submittedName>
        <fullName evidence="1">Uncharacterized protein</fullName>
    </submittedName>
</protein>
<sequence length="491" mass="56534">MMEGADGLNNNFINQSKVNVKTSLPPTKITDVFLEEETLTLWRPATDTKQYYLIPETLRGDEWPMLLQLYYTKFDCVSCVLPFDDAIPVITHQATTLLPTQDYSILRNYPRIKGLWFRPDRSDSVGLDDESMVGNIKFSFTFPEEERENLLSNMNIYLLEVLDYESDDKSVSRFLITKEEYKELPKYNIFKPGGPIFIQKEKSEEGVESETYYFLKICQSYKGKAMEHVVELILEEDPWPMCKISSVTHKPLCSRSMVHDHTEDLTREHHFNMRYFGAAWDQALAGLFAWSLRTNIPWLVYERLHDNIKGSVNLAALTTPFQQVFTAKVPAICSKKIDLLFQLAPFVDKCENQQDLVQLKDLHNSLHTCSASCTFKSLKNIEMNKILTPYLSLLERVIACVSVTVRRELMNALIPWSVMAYHFHNHQIESCMKMVGFIYQLEGIRDTSRPPESSLNSSFFFPSTSGDYTTDVTSGIHSLCTSPVTWEDMSP</sequence>
<dbReference type="EnsemblMetazoa" id="G22771.2">
    <property type="protein sequence ID" value="G22771.2:cds"/>
    <property type="gene ID" value="G22771"/>
</dbReference>
<dbReference type="EnsemblMetazoa" id="G22771.3">
    <property type="protein sequence ID" value="G22771.3:cds"/>
    <property type="gene ID" value="G22771"/>
</dbReference>
<keyword evidence="2" id="KW-1185">Reference proteome</keyword>
<reference evidence="1" key="1">
    <citation type="submission" date="2022-08" db="UniProtKB">
        <authorList>
            <consortium name="EnsemblMetazoa"/>
        </authorList>
    </citation>
    <scope>IDENTIFICATION</scope>
    <source>
        <strain evidence="1">05x7-T-G4-1.051#20</strain>
    </source>
</reference>
<proteinExistence type="predicted"/>
<dbReference type="EnsemblMetazoa" id="G22771.1">
    <property type="protein sequence ID" value="G22771.1:cds"/>
    <property type="gene ID" value="G22771"/>
</dbReference>
<dbReference type="Proteomes" id="UP000005408">
    <property type="component" value="Unassembled WGS sequence"/>
</dbReference>
<name>A0A8W8KA82_MAGGI</name>